<keyword evidence="6" id="KW-1185">Reference proteome</keyword>
<dbReference type="InterPro" id="IPR006115">
    <property type="entry name" value="6PGDH_NADP-bd"/>
</dbReference>
<dbReference type="PANTHER" id="PTHR43580:SF2">
    <property type="entry name" value="CYTOKINE-LIKE NUCLEAR FACTOR N-PAC"/>
    <property type="match status" value="1"/>
</dbReference>
<dbReference type="EMBL" id="BOOG01000007">
    <property type="protein sequence ID" value="GIH68340.1"/>
    <property type="molecule type" value="Genomic_DNA"/>
</dbReference>
<name>A0A8J3R5V0_9ACTN</name>
<evidence type="ECO:0000259" key="3">
    <source>
        <dbReference type="Pfam" id="PF03446"/>
    </source>
</evidence>
<comment type="caution">
    <text evidence="5">The sequence shown here is derived from an EMBL/GenBank/DDBJ whole genome shotgun (WGS) entry which is preliminary data.</text>
</comment>
<dbReference type="Gene3D" id="1.10.1040.10">
    <property type="entry name" value="N-(1-d-carboxylethyl)-l-norvaline Dehydrogenase, domain 2"/>
    <property type="match status" value="1"/>
</dbReference>
<comment type="similarity">
    <text evidence="1">Belongs to the HIBADH-related family.</text>
</comment>
<dbReference type="SUPFAM" id="SSF51735">
    <property type="entry name" value="NAD(P)-binding Rossmann-fold domains"/>
    <property type="match status" value="1"/>
</dbReference>
<gene>
    <name evidence="5" type="primary">mmsB</name>
    <name evidence="5" type="ORF">Mth01_05930</name>
</gene>
<dbReference type="Pfam" id="PF21761">
    <property type="entry name" value="RedAm-like_C"/>
    <property type="match status" value="1"/>
</dbReference>
<dbReference type="Pfam" id="PF03446">
    <property type="entry name" value="NAD_binding_2"/>
    <property type="match status" value="1"/>
</dbReference>
<dbReference type="InterPro" id="IPR036291">
    <property type="entry name" value="NAD(P)-bd_dom_sf"/>
</dbReference>
<sequence>MTSENHAPVSVIGLGSMGSALAQAFLDAGHPTTVWNRSPGKADKLLASGATRAATVAEAVSAGDLIVICVLDYQAMREIVGSAGDALDGRVIVNLTSGTPEEARETATWAAGRGVRYLDGAIMAVPDMIGGADTLIFYGGSKAVCAAHASVLTAIAGGGAYLGEDAGLPSLYDVALLGLMWTTWAGLLHSLALVGAGGVPASAFLPYAQAWFEHVIGPEIPVIAGQVDQGVYPDADSALGMQAIAIEHLLDASRAQQVDAGLPQFLKDRTEQAIRRGHAGDGFGSLFEVLRRPSGECPERAEVCRN</sequence>
<evidence type="ECO:0000313" key="5">
    <source>
        <dbReference type="EMBL" id="GIH68340.1"/>
    </source>
</evidence>
<evidence type="ECO:0000256" key="2">
    <source>
        <dbReference type="ARBA" id="ARBA00023002"/>
    </source>
</evidence>
<reference evidence="5" key="1">
    <citation type="submission" date="2021-01" db="EMBL/GenBank/DDBJ databases">
        <title>Whole genome shotgun sequence of Sphaerimonospora thailandensis NBRC 107569.</title>
        <authorList>
            <person name="Komaki H."/>
            <person name="Tamura T."/>
        </authorList>
    </citation>
    <scope>NUCLEOTIDE SEQUENCE</scope>
    <source>
        <strain evidence="5">NBRC 107569</strain>
    </source>
</reference>
<dbReference type="PANTHER" id="PTHR43580">
    <property type="entry name" value="OXIDOREDUCTASE GLYR1-RELATED"/>
    <property type="match status" value="1"/>
</dbReference>
<dbReference type="GO" id="GO:0016491">
    <property type="term" value="F:oxidoreductase activity"/>
    <property type="evidence" value="ECO:0007669"/>
    <property type="project" value="UniProtKB-KW"/>
</dbReference>
<dbReference type="RefSeq" id="WP_204010681.1">
    <property type="nucleotide sequence ID" value="NZ_BOOG01000007.1"/>
</dbReference>
<feature type="domain" description="6-phosphogluconate dehydrogenase NADP-binding" evidence="3">
    <location>
        <begin position="9"/>
        <end position="158"/>
    </location>
</feature>
<dbReference type="AlphaFoldDB" id="A0A8J3R5V0"/>
<dbReference type="InterPro" id="IPR051265">
    <property type="entry name" value="HIBADH-related_NP60_sf"/>
</dbReference>
<dbReference type="Proteomes" id="UP000610966">
    <property type="component" value="Unassembled WGS sequence"/>
</dbReference>
<dbReference type="PIRSF" id="PIRSF000103">
    <property type="entry name" value="HIBADH"/>
    <property type="match status" value="1"/>
</dbReference>
<keyword evidence="2" id="KW-0560">Oxidoreductase</keyword>
<organism evidence="5 6">
    <name type="scientific">Sphaerimonospora thailandensis</name>
    <dbReference type="NCBI Taxonomy" id="795644"/>
    <lineage>
        <taxon>Bacteria</taxon>
        <taxon>Bacillati</taxon>
        <taxon>Actinomycetota</taxon>
        <taxon>Actinomycetes</taxon>
        <taxon>Streptosporangiales</taxon>
        <taxon>Streptosporangiaceae</taxon>
        <taxon>Sphaerimonospora</taxon>
    </lineage>
</organism>
<feature type="domain" description="NADPH-dependent reductive aminase-like C-terminal" evidence="4">
    <location>
        <begin position="165"/>
        <end position="292"/>
    </location>
</feature>
<evidence type="ECO:0000313" key="6">
    <source>
        <dbReference type="Proteomes" id="UP000610966"/>
    </source>
</evidence>
<accession>A0A8J3R5V0</accession>
<dbReference type="InterPro" id="IPR013328">
    <property type="entry name" value="6PGD_dom2"/>
</dbReference>
<dbReference type="Gene3D" id="3.40.50.720">
    <property type="entry name" value="NAD(P)-binding Rossmann-like Domain"/>
    <property type="match status" value="1"/>
</dbReference>
<protein>
    <submittedName>
        <fullName evidence="5">3-hydroxyisobutyrate dehydrogenase</fullName>
    </submittedName>
</protein>
<dbReference type="InterPro" id="IPR015815">
    <property type="entry name" value="HIBADH-related"/>
</dbReference>
<proteinExistence type="inferred from homology"/>
<evidence type="ECO:0000259" key="4">
    <source>
        <dbReference type="Pfam" id="PF21761"/>
    </source>
</evidence>
<dbReference type="InterPro" id="IPR048666">
    <property type="entry name" value="RedAm-like_C"/>
</dbReference>
<evidence type="ECO:0000256" key="1">
    <source>
        <dbReference type="ARBA" id="ARBA00009080"/>
    </source>
</evidence>
<dbReference type="GO" id="GO:0050661">
    <property type="term" value="F:NADP binding"/>
    <property type="evidence" value="ECO:0007669"/>
    <property type="project" value="InterPro"/>
</dbReference>